<feature type="transmembrane region" description="Helical" evidence="6">
    <location>
        <begin position="255"/>
        <end position="271"/>
    </location>
</feature>
<keyword evidence="8" id="KW-1185">Reference proteome</keyword>
<keyword evidence="4 6" id="KW-1133">Transmembrane helix</keyword>
<comment type="caution">
    <text evidence="7">The sequence shown here is derived from an EMBL/GenBank/DDBJ whole genome shotgun (WGS) entry which is preliminary data.</text>
</comment>
<accession>A0ABV1YH78</accession>
<feature type="transmembrane region" description="Helical" evidence="6">
    <location>
        <begin position="91"/>
        <end position="114"/>
    </location>
</feature>
<dbReference type="PANTHER" id="PTHR30482">
    <property type="entry name" value="HIGH-AFFINITY BRANCHED-CHAIN AMINO ACID TRANSPORT SYSTEM PERMEASE"/>
    <property type="match status" value="1"/>
</dbReference>
<feature type="transmembrane region" description="Helical" evidence="6">
    <location>
        <begin position="17"/>
        <end position="36"/>
    </location>
</feature>
<dbReference type="EMBL" id="JAMYPJ010000021">
    <property type="protein sequence ID" value="MER8934482.1"/>
    <property type="molecule type" value="Genomic_DNA"/>
</dbReference>
<evidence type="ECO:0000256" key="6">
    <source>
        <dbReference type="SAM" id="Phobius"/>
    </source>
</evidence>
<keyword evidence="2" id="KW-1003">Cell membrane</keyword>
<dbReference type="PANTHER" id="PTHR30482:SF5">
    <property type="entry name" value="ABC TRANSPORTER PERMEASE PROTEIN"/>
    <property type="match status" value="1"/>
</dbReference>
<dbReference type="InterPro" id="IPR001851">
    <property type="entry name" value="ABC_transp_permease"/>
</dbReference>
<organism evidence="7 8">
    <name type="scientific">Mesorhizobium opportunistum</name>
    <dbReference type="NCBI Taxonomy" id="593909"/>
    <lineage>
        <taxon>Bacteria</taxon>
        <taxon>Pseudomonadati</taxon>
        <taxon>Pseudomonadota</taxon>
        <taxon>Alphaproteobacteria</taxon>
        <taxon>Hyphomicrobiales</taxon>
        <taxon>Phyllobacteriaceae</taxon>
        <taxon>Mesorhizobium</taxon>
    </lineage>
</organism>
<evidence type="ECO:0000256" key="1">
    <source>
        <dbReference type="ARBA" id="ARBA00004651"/>
    </source>
</evidence>
<proteinExistence type="predicted"/>
<evidence type="ECO:0000256" key="3">
    <source>
        <dbReference type="ARBA" id="ARBA00022692"/>
    </source>
</evidence>
<feature type="transmembrane region" description="Helical" evidence="6">
    <location>
        <begin position="278"/>
        <end position="296"/>
    </location>
</feature>
<protein>
    <submittedName>
        <fullName evidence="7">Branched-chain amino acid ABC transporter permease</fullName>
    </submittedName>
</protein>
<keyword evidence="3 6" id="KW-0812">Transmembrane</keyword>
<dbReference type="Proteomes" id="UP001464387">
    <property type="component" value="Unassembled WGS sequence"/>
</dbReference>
<feature type="transmembrane region" description="Helical" evidence="6">
    <location>
        <begin position="311"/>
        <end position="332"/>
    </location>
</feature>
<evidence type="ECO:0000313" key="7">
    <source>
        <dbReference type="EMBL" id="MER8934482.1"/>
    </source>
</evidence>
<evidence type="ECO:0000256" key="2">
    <source>
        <dbReference type="ARBA" id="ARBA00022475"/>
    </source>
</evidence>
<evidence type="ECO:0000256" key="5">
    <source>
        <dbReference type="ARBA" id="ARBA00023136"/>
    </source>
</evidence>
<dbReference type="InterPro" id="IPR043428">
    <property type="entry name" value="LivM-like"/>
</dbReference>
<gene>
    <name evidence="7" type="ORF">NKI33_16070</name>
</gene>
<comment type="subcellular location">
    <subcellularLocation>
        <location evidence="1">Cell membrane</location>
        <topology evidence="1">Multi-pass membrane protein</topology>
    </subcellularLocation>
</comment>
<feature type="transmembrane region" description="Helical" evidence="6">
    <location>
        <begin position="67"/>
        <end position="85"/>
    </location>
</feature>
<sequence>MTAIASDFPSTPVLPKWLAPVLLLAFAYGVVPLIGSSYLFEAILLPFLALSLAGVGLNILTGYAGQVSLGSAAFMAAGAFAAYNFNLRVEGLPLIASIVLAGLAAAAIGIVFGLPSLRLRGFYLAVSTLAAQFFVQWALTKFSWFSNNSASGVIDAPRLSISGFALDGAVGRYLFALTIVTVLTFLARRLVSSQTGRNFIAIRDNETAARIIGIPVLRTKLLAFAISSFIIGVAGVIWAFAYLRTVEPDGFDLDRSFQILFIIIVGGLASIRGAFFGAALIVVFPLALSRIGGFLLGDVFDSGVLDMSQRIVLGALIILFLILEPDGLVALWDRLRRRLLFAWQTSWSSIIDINRIWK</sequence>
<evidence type="ECO:0000313" key="8">
    <source>
        <dbReference type="Proteomes" id="UP001464387"/>
    </source>
</evidence>
<evidence type="ECO:0000256" key="4">
    <source>
        <dbReference type="ARBA" id="ARBA00022989"/>
    </source>
</evidence>
<keyword evidence="5 6" id="KW-0472">Membrane</keyword>
<reference evidence="7 8" key="1">
    <citation type="journal article" date="2024" name="Proc. Natl. Acad. Sci. U.S.A.">
        <title>The evolutionary genomics of adaptation to stress in wild rhizobium bacteria.</title>
        <authorList>
            <person name="Kehlet-Delgado H."/>
            <person name="Montoya A.P."/>
            <person name="Jensen K.T."/>
            <person name="Wendlandt C.E."/>
            <person name="Dexheimer C."/>
            <person name="Roberts M."/>
            <person name="Torres Martinez L."/>
            <person name="Friesen M.L."/>
            <person name="Griffitts J.S."/>
            <person name="Porter S.S."/>
        </authorList>
    </citation>
    <scope>NUCLEOTIDE SEQUENCE [LARGE SCALE GENOMIC DNA]</scope>
    <source>
        <strain evidence="7 8">M0729</strain>
    </source>
</reference>
<name>A0ABV1YH78_9HYPH</name>
<dbReference type="CDD" id="cd06581">
    <property type="entry name" value="TM_PBP1_LivM_like"/>
    <property type="match status" value="1"/>
</dbReference>
<dbReference type="Pfam" id="PF02653">
    <property type="entry name" value="BPD_transp_2"/>
    <property type="match status" value="1"/>
</dbReference>
<feature type="transmembrane region" description="Helical" evidence="6">
    <location>
        <begin position="42"/>
        <end position="60"/>
    </location>
</feature>
<feature type="transmembrane region" description="Helical" evidence="6">
    <location>
        <begin position="221"/>
        <end position="243"/>
    </location>
</feature>
<dbReference type="RefSeq" id="WP_287272617.1">
    <property type="nucleotide sequence ID" value="NZ_JAMYMY010000003.1"/>
</dbReference>
<feature type="transmembrane region" description="Helical" evidence="6">
    <location>
        <begin position="170"/>
        <end position="187"/>
    </location>
</feature>
<feature type="transmembrane region" description="Helical" evidence="6">
    <location>
        <begin position="121"/>
        <end position="139"/>
    </location>
</feature>